<evidence type="ECO:0000256" key="1">
    <source>
        <dbReference type="SAM" id="MobiDB-lite"/>
    </source>
</evidence>
<comment type="caution">
    <text evidence="2">The sequence shown here is derived from an EMBL/GenBank/DDBJ whole genome shotgun (WGS) entry which is preliminary data.</text>
</comment>
<keyword evidence="3" id="KW-1185">Reference proteome</keyword>
<protein>
    <submittedName>
        <fullName evidence="2">Uncharacterized protein</fullName>
    </submittedName>
</protein>
<feature type="region of interest" description="Disordered" evidence="1">
    <location>
        <begin position="1"/>
        <end position="92"/>
    </location>
</feature>
<organism evidence="2 3">
    <name type="scientific">Bifidobacterium hominis</name>
    <dbReference type="NCBI Taxonomy" id="3133177"/>
    <lineage>
        <taxon>Bacteria</taxon>
        <taxon>Bacillati</taxon>
        <taxon>Actinomycetota</taxon>
        <taxon>Actinomycetes</taxon>
        <taxon>Bifidobacteriales</taxon>
        <taxon>Bifidobacteriaceae</taxon>
        <taxon>Bifidobacterium</taxon>
    </lineage>
</organism>
<gene>
    <name evidence="2" type="ORF">WMO36_02870</name>
</gene>
<proteinExistence type="predicted"/>
<feature type="compositionally biased region" description="Polar residues" evidence="1">
    <location>
        <begin position="45"/>
        <end position="64"/>
    </location>
</feature>
<accession>A0ABV1C8G5</accession>
<evidence type="ECO:0000313" key="2">
    <source>
        <dbReference type="EMBL" id="MEQ2396819.1"/>
    </source>
</evidence>
<dbReference type="RefSeq" id="WP_349076711.1">
    <property type="nucleotide sequence ID" value="NZ_JBBMFR010000003.1"/>
</dbReference>
<evidence type="ECO:0000313" key="3">
    <source>
        <dbReference type="Proteomes" id="UP001462554"/>
    </source>
</evidence>
<dbReference type="EMBL" id="JBBMFR010000003">
    <property type="protein sequence ID" value="MEQ2396819.1"/>
    <property type="molecule type" value="Genomic_DNA"/>
</dbReference>
<dbReference type="Proteomes" id="UP001462554">
    <property type="component" value="Unassembled WGS sequence"/>
</dbReference>
<sequence>AARDKPTAQRPATQIGHPRTPRKPLKTLDSTGVSKTREKRARNTIARQKTVGKTSKHPTASQHPGVSAPRKEHMRNPTPLYEGKNRPGHTGSDIRNEIHVEIQRGPPTGESWRPSLYFSCYLQLLFSY</sequence>
<name>A0ABV1C8G5_9BIFI</name>
<reference evidence="2 3" key="1">
    <citation type="submission" date="2024-03" db="EMBL/GenBank/DDBJ databases">
        <title>Human intestinal bacterial collection.</title>
        <authorList>
            <person name="Pauvert C."/>
            <person name="Hitch T.C.A."/>
            <person name="Clavel T."/>
        </authorList>
    </citation>
    <scope>NUCLEOTIDE SEQUENCE [LARGE SCALE GENOMIC DNA]</scope>
    <source>
        <strain evidence="2 3">CLA-AA-H311</strain>
    </source>
</reference>
<feature type="non-terminal residue" evidence="2">
    <location>
        <position position="1"/>
    </location>
</feature>